<keyword evidence="1" id="KW-0540">Nuclease</keyword>
<dbReference type="Proteomes" id="UP000286701">
    <property type="component" value="Unassembled WGS sequence"/>
</dbReference>
<keyword evidence="1" id="KW-0255">Endonuclease</keyword>
<keyword evidence="2" id="KW-1185">Reference proteome</keyword>
<dbReference type="Pfam" id="PF09517">
    <property type="entry name" value="RE_Eco29kI"/>
    <property type="match status" value="1"/>
</dbReference>
<comment type="caution">
    <text evidence="1">The sequence shown here is derived from an EMBL/GenBank/DDBJ whole genome shotgun (WGS) entry which is preliminary data.</text>
</comment>
<gene>
    <name evidence="1" type="ORF">EPL05_21790</name>
</gene>
<keyword evidence="1" id="KW-0378">Hydrolase</keyword>
<sequence length="278" mass="31109">MIKKLTGSAGILPEIQENLNKLHLEAKSQSLTPRARKVLETHIRKVISDLGGLLNDLDPIRQPTSLFDPSNPKVVGRFVSLALVAQSRLPMINISRFYGSGVYAIYYNGNFPPYQPIANSETPIYVGQAAPSISNARTPSEQGEKLSSRLIEHFKNISKATTSLSINDFEYRALVVQSGWETAAEDYLIHLFHPIWNSETQLVYGLGKHGDAAVTRSNKRSPWDTIHPGRIWASDIKLQDAKTPARVEQELEQHFKIHAAFPDLDSLLLSFLDELKQI</sequence>
<dbReference type="InterPro" id="IPR018575">
    <property type="entry name" value="Restrct_endonuc_II_Eco29kI"/>
</dbReference>
<evidence type="ECO:0000313" key="2">
    <source>
        <dbReference type="Proteomes" id="UP000286701"/>
    </source>
</evidence>
<reference evidence="1 2" key="1">
    <citation type="submission" date="2019-01" db="EMBL/GenBank/DDBJ databases">
        <title>Mucilaginibacter antarcticum sp. nov., isolated from antarctic soil.</title>
        <authorList>
            <person name="Yan Y.-Q."/>
            <person name="Du Z.-J."/>
        </authorList>
    </citation>
    <scope>NUCLEOTIDE SEQUENCE [LARGE SCALE GENOMIC DNA]</scope>
    <source>
        <strain evidence="1 2">F01003</strain>
    </source>
</reference>
<dbReference type="OrthoDB" id="4187639at2"/>
<dbReference type="EMBL" id="SBIW01000024">
    <property type="protein sequence ID" value="RWY47479.1"/>
    <property type="molecule type" value="Genomic_DNA"/>
</dbReference>
<name>A0A3S3UJ21_9SPHI</name>
<dbReference type="AlphaFoldDB" id="A0A3S3UJ21"/>
<dbReference type="GO" id="GO:0004519">
    <property type="term" value="F:endonuclease activity"/>
    <property type="evidence" value="ECO:0007669"/>
    <property type="project" value="UniProtKB-KW"/>
</dbReference>
<dbReference type="RefSeq" id="WP_128536109.1">
    <property type="nucleotide sequence ID" value="NZ_SBIW01000024.1"/>
</dbReference>
<organism evidence="1 2">
    <name type="scientific">Mucilaginibacter gilvus</name>
    <dbReference type="NCBI Taxonomy" id="2305909"/>
    <lineage>
        <taxon>Bacteria</taxon>
        <taxon>Pseudomonadati</taxon>
        <taxon>Bacteroidota</taxon>
        <taxon>Sphingobacteriia</taxon>
        <taxon>Sphingobacteriales</taxon>
        <taxon>Sphingobacteriaceae</taxon>
        <taxon>Mucilaginibacter</taxon>
    </lineage>
</organism>
<proteinExistence type="predicted"/>
<evidence type="ECO:0000313" key="1">
    <source>
        <dbReference type="EMBL" id="RWY47479.1"/>
    </source>
</evidence>
<protein>
    <submittedName>
        <fullName evidence="1">Eco29kI family restriction endonuclease</fullName>
    </submittedName>
</protein>
<accession>A0A3S3UJ21</accession>